<dbReference type="AlphaFoldDB" id="A0AB34IS81"/>
<keyword evidence="4" id="KW-0560">Oxidoreductase</keyword>
<reference evidence="7 8" key="1">
    <citation type="journal article" date="2024" name="Science">
        <title>Giant polyketide synthase enzymes in the biosynthesis of giant marine polyether toxins.</title>
        <authorList>
            <person name="Fallon T.R."/>
            <person name="Shende V.V."/>
            <person name="Wierzbicki I.H."/>
            <person name="Pendleton A.L."/>
            <person name="Watervoot N.F."/>
            <person name="Auber R.P."/>
            <person name="Gonzalez D.J."/>
            <person name="Wisecaver J.H."/>
            <person name="Moore B.S."/>
        </authorList>
    </citation>
    <scope>NUCLEOTIDE SEQUENCE [LARGE SCALE GENOMIC DNA]</scope>
    <source>
        <strain evidence="7 8">12B1</strain>
    </source>
</reference>
<dbReference type="GO" id="GO:0046872">
    <property type="term" value="F:metal ion binding"/>
    <property type="evidence" value="ECO:0007669"/>
    <property type="project" value="UniProtKB-KW"/>
</dbReference>
<feature type="domain" description="TauD/TfdA-like" evidence="6">
    <location>
        <begin position="30"/>
        <end position="204"/>
    </location>
</feature>
<dbReference type="InterPro" id="IPR051178">
    <property type="entry name" value="TfdA_dioxygenase"/>
</dbReference>
<accession>A0AB34IS81</accession>
<organism evidence="7 8">
    <name type="scientific">Prymnesium parvum</name>
    <name type="common">Toxic golden alga</name>
    <dbReference type="NCBI Taxonomy" id="97485"/>
    <lineage>
        <taxon>Eukaryota</taxon>
        <taxon>Haptista</taxon>
        <taxon>Haptophyta</taxon>
        <taxon>Prymnesiophyceae</taxon>
        <taxon>Prymnesiales</taxon>
        <taxon>Prymnesiaceae</taxon>
        <taxon>Prymnesium</taxon>
    </lineage>
</organism>
<dbReference type="InterPro" id="IPR003819">
    <property type="entry name" value="TauD/TfdA-like"/>
</dbReference>
<comment type="similarity">
    <text evidence="1">Belongs to the TfdA dioxygenase family.</text>
</comment>
<dbReference type="SUPFAM" id="SSF51197">
    <property type="entry name" value="Clavaminate synthase-like"/>
    <property type="match status" value="2"/>
</dbReference>
<dbReference type="InterPro" id="IPR042098">
    <property type="entry name" value="TauD-like_sf"/>
</dbReference>
<evidence type="ECO:0000256" key="1">
    <source>
        <dbReference type="ARBA" id="ARBA00005896"/>
    </source>
</evidence>
<evidence type="ECO:0000313" key="8">
    <source>
        <dbReference type="Proteomes" id="UP001515480"/>
    </source>
</evidence>
<dbReference type="EMBL" id="JBGBPQ010000020">
    <property type="protein sequence ID" value="KAL1504339.1"/>
    <property type="molecule type" value="Genomic_DNA"/>
</dbReference>
<dbReference type="GO" id="GO:0051213">
    <property type="term" value="F:dioxygenase activity"/>
    <property type="evidence" value="ECO:0007669"/>
    <property type="project" value="UniProtKB-KW"/>
</dbReference>
<name>A0AB34IS81_PRYPA</name>
<evidence type="ECO:0000256" key="4">
    <source>
        <dbReference type="ARBA" id="ARBA00023002"/>
    </source>
</evidence>
<dbReference type="PANTHER" id="PTHR43779">
    <property type="entry name" value="DIOXYGENASE RV0097-RELATED"/>
    <property type="match status" value="1"/>
</dbReference>
<protein>
    <recommendedName>
        <fullName evidence="6">TauD/TfdA-like domain-containing protein</fullName>
    </recommendedName>
</protein>
<dbReference type="PANTHER" id="PTHR43779:SF3">
    <property type="entry name" value="(3R)-3-[(CARBOXYMETHYL)AMINO]FATTY ACID OXYGENASE_DECARBOXYLASE"/>
    <property type="match status" value="1"/>
</dbReference>
<dbReference type="Pfam" id="PF02668">
    <property type="entry name" value="TauD"/>
    <property type="match status" value="1"/>
</dbReference>
<keyword evidence="2" id="KW-0479">Metal-binding</keyword>
<dbReference type="Proteomes" id="UP001515480">
    <property type="component" value="Unassembled WGS sequence"/>
</dbReference>
<evidence type="ECO:0000259" key="6">
    <source>
        <dbReference type="Pfam" id="PF02668"/>
    </source>
</evidence>
<comment type="caution">
    <text evidence="7">The sequence shown here is derived from an EMBL/GenBank/DDBJ whole genome shotgun (WGS) entry which is preliminary data.</text>
</comment>
<proteinExistence type="inferred from homology"/>
<keyword evidence="8" id="KW-1185">Reference proteome</keyword>
<evidence type="ECO:0000313" key="7">
    <source>
        <dbReference type="EMBL" id="KAL1504339.1"/>
    </source>
</evidence>
<keyword evidence="3" id="KW-0223">Dioxygenase</keyword>
<sequence>MVKMTSFAARVPPLNSSLLALCATHGIRLEALAPLGASVRGVDLRKPPPQEVLSALEIVMAERGFLVFKDQGVLTGDEQVRASELWGARKMHSTHGVHPKAPNKHIFRLSNDRDEGILGVGPQWHNDGSFEREVFSHVGYHIVRVAEKGGGTIIAHQGAAYDALPAEEQERWKRLVSVNSNSGVLHPLVHTHPISKRMSVYLHLGMTGAVLEATPDPEDSTQLQALRLLSVEEMRDLFQTYNALLNSGFATGDADVHASVPQYNSVVELRGFSPIEELNGKRGVVKGVFNRATGRIPIQLLGKGTSWISIKPENLVRVENHGDDRCASFETADAVDEEVEGSSTTLDGKGAYTTTYEYAEGDCVFIDNLAVAHRAAPAAHESVQSQGLRILHRSTIKARQALDPPYGLPWQLNIMGPNPLGDEGVWEGGGLGFRWDESIAMQN</sequence>
<keyword evidence="5" id="KW-0408">Iron</keyword>
<evidence type="ECO:0000256" key="5">
    <source>
        <dbReference type="ARBA" id="ARBA00023004"/>
    </source>
</evidence>
<gene>
    <name evidence="7" type="ORF">AB1Y20_010745</name>
</gene>
<dbReference type="Gene3D" id="3.60.130.10">
    <property type="entry name" value="Clavaminate synthase-like"/>
    <property type="match status" value="2"/>
</dbReference>
<evidence type="ECO:0000256" key="3">
    <source>
        <dbReference type="ARBA" id="ARBA00022964"/>
    </source>
</evidence>
<evidence type="ECO:0000256" key="2">
    <source>
        <dbReference type="ARBA" id="ARBA00022723"/>
    </source>
</evidence>